<reference evidence="2" key="1">
    <citation type="submission" date="2017-01" db="EMBL/GenBank/DDBJ databases">
        <title>Comparative genomics of anhydrobiosis in the tardigrade Hypsibius dujardini.</title>
        <authorList>
            <person name="Yoshida Y."/>
            <person name="Koutsovoulos G."/>
            <person name="Laetsch D."/>
            <person name="Stevens L."/>
            <person name="Kumar S."/>
            <person name="Horikawa D."/>
            <person name="Ishino K."/>
            <person name="Komine S."/>
            <person name="Tomita M."/>
            <person name="Blaxter M."/>
            <person name="Arakawa K."/>
        </authorList>
    </citation>
    <scope>NUCLEOTIDE SEQUENCE [LARGE SCALE GENOMIC DNA]</scope>
    <source>
        <strain evidence="2">Z151</strain>
    </source>
</reference>
<sequence length="141" mass="16074">MHRKFVKATKRARKLLSPRCLALLTDFKYPMRMCMIISQCDPMRDKFRTAKSFSTRSFKLRLFGIAKLHRQAYETGLQILLDYINIIAPGTRVKGSLNACGVRFEQNICLSTGPGWGNCSLTTTLEDFNNRHRNTLGSIAI</sequence>
<gene>
    <name evidence="1" type="ORF">BV898_09520</name>
</gene>
<organism evidence="1 2">
    <name type="scientific">Hypsibius exemplaris</name>
    <name type="common">Freshwater tardigrade</name>
    <dbReference type="NCBI Taxonomy" id="2072580"/>
    <lineage>
        <taxon>Eukaryota</taxon>
        <taxon>Metazoa</taxon>
        <taxon>Ecdysozoa</taxon>
        <taxon>Tardigrada</taxon>
        <taxon>Eutardigrada</taxon>
        <taxon>Parachela</taxon>
        <taxon>Hypsibioidea</taxon>
        <taxon>Hypsibiidae</taxon>
        <taxon>Hypsibius</taxon>
    </lineage>
</organism>
<protein>
    <submittedName>
        <fullName evidence="1">Uncharacterized protein</fullName>
    </submittedName>
</protein>
<dbReference type="Proteomes" id="UP000192578">
    <property type="component" value="Unassembled WGS sequence"/>
</dbReference>
<keyword evidence="2" id="KW-1185">Reference proteome</keyword>
<evidence type="ECO:0000313" key="2">
    <source>
        <dbReference type="Proteomes" id="UP000192578"/>
    </source>
</evidence>
<accession>A0A1W0WME7</accession>
<dbReference type="AlphaFoldDB" id="A0A1W0WME7"/>
<evidence type="ECO:0000313" key="1">
    <source>
        <dbReference type="EMBL" id="OQV16375.1"/>
    </source>
</evidence>
<dbReference type="EMBL" id="MTYJ01000075">
    <property type="protein sequence ID" value="OQV16375.1"/>
    <property type="molecule type" value="Genomic_DNA"/>
</dbReference>
<comment type="caution">
    <text evidence="1">The sequence shown here is derived from an EMBL/GenBank/DDBJ whole genome shotgun (WGS) entry which is preliminary data.</text>
</comment>
<proteinExistence type="predicted"/>
<name>A0A1W0WME7_HYPEX</name>